<proteinExistence type="predicted"/>
<name>A0ABP1NX18_XYLVO</name>
<sequence>MIAPNGLLQSNIEIRHKNKTKTPKRLKRKKSTNSIDLEDNGVNEPKKHGKKESSNLTAKNPLNMYPEAHSGPPRVVIEMGEKLKEKRDVVEIKFKNKEQANLFAHNDSLKHKELEAFVPRYRFERKGMLKGYLTELDVTTSQQHLDDVKTSQLLLDHQ</sequence>
<feature type="region of interest" description="Disordered" evidence="1">
    <location>
        <begin position="1"/>
        <end position="72"/>
    </location>
</feature>
<comment type="caution">
    <text evidence="2">The sequence shown here is derived from an EMBL/GenBank/DDBJ whole genome shotgun (WGS) entry which is preliminary data.</text>
</comment>
<organism evidence="2 3">
    <name type="scientific">Xylocopa violacea</name>
    <name type="common">Violet carpenter bee</name>
    <name type="synonym">Apis violacea</name>
    <dbReference type="NCBI Taxonomy" id="135666"/>
    <lineage>
        <taxon>Eukaryota</taxon>
        <taxon>Metazoa</taxon>
        <taxon>Ecdysozoa</taxon>
        <taxon>Arthropoda</taxon>
        <taxon>Hexapoda</taxon>
        <taxon>Insecta</taxon>
        <taxon>Pterygota</taxon>
        <taxon>Neoptera</taxon>
        <taxon>Endopterygota</taxon>
        <taxon>Hymenoptera</taxon>
        <taxon>Apocrita</taxon>
        <taxon>Aculeata</taxon>
        <taxon>Apoidea</taxon>
        <taxon>Anthophila</taxon>
        <taxon>Apidae</taxon>
        <taxon>Xylocopa</taxon>
        <taxon>Xylocopa</taxon>
    </lineage>
</organism>
<feature type="compositionally biased region" description="Basic residues" evidence="1">
    <location>
        <begin position="16"/>
        <end position="31"/>
    </location>
</feature>
<evidence type="ECO:0000313" key="3">
    <source>
        <dbReference type="Proteomes" id="UP001642520"/>
    </source>
</evidence>
<keyword evidence="3" id="KW-1185">Reference proteome</keyword>
<evidence type="ECO:0000313" key="2">
    <source>
        <dbReference type="EMBL" id="CAL7944178.1"/>
    </source>
</evidence>
<protein>
    <submittedName>
        <fullName evidence="2">Uncharacterized protein</fullName>
    </submittedName>
</protein>
<dbReference type="EMBL" id="CAXAJV020001293">
    <property type="protein sequence ID" value="CAL7944178.1"/>
    <property type="molecule type" value="Genomic_DNA"/>
</dbReference>
<evidence type="ECO:0000256" key="1">
    <source>
        <dbReference type="SAM" id="MobiDB-lite"/>
    </source>
</evidence>
<gene>
    <name evidence="2" type="ORF">XYLVIOL_LOCUS6506</name>
</gene>
<reference evidence="2 3" key="1">
    <citation type="submission" date="2024-08" db="EMBL/GenBank/DDBJ databases">
        <authorList>
            <person name="Will J Nash"/>
            <person name="Angela Man"/>
            <person name="Seanna McTaggart"/>
            <person name="Kendall Baker"/>
            <person name="Tom Barker"/>
            <person name="Leah Catchpole"/>
            <person name="Alex Durrant"/>
            <person name="Karim Gharbi"/>
            <person name="Naomi Irish"/>
            <person name="Gemy Kaithakottil"/>
            <person name="Debby Ku"/>
            <person name="Aaliyah Providence"/>
            <person name="Felix Shaw"/>
            <person name="David Swarbreck"/>
            <person name="Chris Watkins"/>
            <person name="Ann M. McCartney"/>
            <person name="Giulio Formenti"/>
            <person name="Alice Mouton"/>
            <person name="Noel Vella"/>
            <person name="Bjorn M von Reumont"/>
            <person name="Adriana Vella"/>
            <person name="Wilfried Haerty"/>
        </authorList>
    </citation>
    <scope>NUCLEOTIDE SEQUENCE [LARGE SCALE GENOMIC DNA]</scope>
</reference>
<dbReference type="Proteomes" id="UP001642520">
    <property type="component" value="Unassembled WGS sequence"/>
</dbReference>
<accession>A0ABP1NX18</accession>